<dbReference type="PANTHER" id="PTHR11486">
    <property type="entry name" value="FIBROBLAST GROWTH FACTOR"/>
    <property type="match status" value="1"/>
</dbReference>
<dbReference type="PRINTS" id="PR00263">
    <property type="entry name" value="HBGFFGF"/>
</dbReference>
<dbReference type="Gene3D" id="2.80.10.50">
    <property type="match status" value="1"/>
</dbReference>
<dbReference type="STRING" id="9568.ENSMLEP00000036327"/>
<proteinExistence type="inferred from homology"/>
<evidence type="ECO:0000313" key="4">
    <source>
        <dbReference type="Proteomes" id="UP000233140"/>
    </source>
</evidence>
<dbReference type="AlphaFoldDB" id="A0A2K6A8G4"/>
<dbReference type="GO" id="GO:0008083">
    <property type="term" value="F:growth factor activity"/>
    <property type="evidence" value="ECO:0007669"/>
    <property type="project" value="InterPro"/>
</dbReference>
<evidence type="ECO:0000256" key="2">
    <source>
        <dbReference type="RuleBase" id="RU049442"/>
    </source>
</evidence>
<dbReference type="Proteomes" id="UP000233140">
    <property type="component" value="Unassembled WGS sequence"/>
</dbReference>
<dbReference type="InterPro" id="IPR002209">
    <property type="entry name" value="Fibroblast_GF_fam"/>
</dbReference>
<comment type="similarity">
    <text evidence="1 2">Belongs to the heparin-binding growth factors family.</text>
</comment>
<sequence length="308" mass="33997">MGRQRQCSAAVGLRGQVLGGRPLLFSRPDNLTRKANARCYCSEKPRVPDAWQVGCSLGVFGEPGRLCGPLTCKTEEGLAVRLAAGITAGHSPGVRPWYLQVEAKRLNVTQVEISVLTPRRRILASNFLSYQPPDTAPDARERHRLVDRPHPRGPSPGGPGCSFSLPLRPGLLEIKAVALRTVAIKGVHSVRYLCMGADGKMQGLLQYSEEDCAFQEEIRPDGYNVYRSQKHRLPVSLSSAKQRQLYKNRGFLPLSHFLPMLPMAPEEPEDLRGHLESDMFSSPLETDSMDPFGLVTGLEAVRSPSFEK</sequence>
<dbReference type="PRINTS" id="PR00262">
    <property type="entry name" value="IL1HBGF"/>
</dbReference>
<dbReference type="SMART" id="SM00442">
    <property type="entry name" value="FGF"/>
    <property type="match status" value="1"/>
</dbReference>
<reference evidence="3" key="1">
    <citation type="submission" date="2025-08" db="UniProtKB">
        <authorList>
            <consortium name="Ensembl"/>
        </authorList>
    </citation>
    <scope>IDENTIFICATION</scope>
</reference>
<organism evidence="3 4">
    <name type="scientific">Mandrillus leucophaeus</name>
    <name type="common">Drill</name>
    <name type="synonym">Papio leucophaeus</name>
    <dbReference type="NCBI Taxonomy" id="9568"/>
    <lineage>
        <taxon>Eukaryota</taxon>
        <taxon>Metazoa</taxon>
        <taxon>Chordata</taxon>
        <taxon>Craniata</taxon>
        <taxon>Vertebrata</taxon>
        <taxon>Euteleostomi</taxon>
        <taxon>Mammalia</taxon>
        <taxon>Eutheria</taxon>
        <taxon>Euarchontoglires</taxon>
        <taxon>Primates</taxon>
        <taxon>Haplorrhini</taxon>
        <taxon>Catarrhini</taxon>
        <taxon>Cercopithecidae</taxon>
        <taxon>Cercopithecinae</taxon>
        <taxon>Mandrillus</taxon>
    </lineage>
</organism>
<name>A0A2K6A8G4_MANLE</name>
<dbReference type="SUPFAM" id="SSF50353">
    <property type="entry name" value="Cytokine"/>
    <property type="match status" value="1"/>
</dbReference>
<evidence type="ECO:0000313" key="3">
    <source>
        <dbReference type="Ensembl" id="ENSMLEP00000036327.1"/>
    </source>
</evidence>
<accession>A0A2K6A8G4</accession>
<dbReference type="Ensembl" id="ENSMLET00000059929.1">
    <property type="protein sequence ID" value="ENSMLEP00000036327.1"/>
    <property type="gene ID" value="ENSMLEG00000042285.1"/>
</dbReference>
<dbReference type="PROSITE" id="PS00247">
    <property type="entry name" value="HBGF_FGF"/>
    <property type="match status" value="1"/>
</dbReference>
<evidence type="ECO:0000256" key="1">
    <source>
        <dbReference type="ARBA" id="ARBA00007936"/>
    </source>
</evidence>
<protein>
    <recommendedName>
        <fullName evidence="2">Fibroblast growth factor</fullName>
        <shortName evidence="2">FGF</shortName>
    </recommendedName>
</protein>
<reference evidence="3" key="2">
    <citation type="submission" date="2025-09" db="UniProtKB">
        <authorList>
            <consortium name="Ensembl"/>
        </authorList>
    </citation>
    <scope>IDENTIFICATION</scope>
</reference>
<dbReference type="GeneTree" id="ENSGT00940000160601"/>
<keyword evidence="4" id="KW-1185">Reference proteome</keyword>
<dbReference type="InterPro" id="IPR008996">
    <property type="entry name" value="IL1/FGF"/>
</dbReference>
<dbReference type="Pfam" id="PF00167">
    <property type="entry name" value="FGF"/>
    <property type="match status" value="1"/>
</dbReference>